<reference evidence="1" key="2">
    <citation type="submission" date="2020-11" db="EMBL/GenBank/DDBJ databases">
        <authorList>
            <person name="McCartney M.A."/>
            <person name="Auch B."/>
            <person name="Kono T."/>
            <person name="Mallez S."/>
            <person name="Becker A."/>
            <person name="Gohl D.M."/>
            <person name="Silverstein K.A.T."/>
            <person name="Koren S."/>
            <person name="Bechman K.B."/>
            <person name="Herman A."/>
            <person name="Abrahante J.E."/>
            <person name="Garbe J."/>
        </authorList>
    </citation>
    <scope>NUCLEOTIDE SEQUENCE</scope>
    <source>
        <strain evidence="1">Duluth1</strain>
        <tissue evidence="1">Whole animal</tissue>
    </source>
</reference>
<evidence type="ECO:0000313" key="2">
    <source>
        <dbReference type="Proteomes" id="UP000828390"/>
    </source>
</evidence>
<dbReference type="EMBL" id="JAIWYP010000007">
    <property type="protein sequence ID" value="KAH3794939.1"/>
    <property type="molecule type" value="Genomic_DNA"/>
</dbReference>
<keyword evidence="2" id="KW-1185">Reference proteome</keyword>
<organism evidence="1 2">
    <name type="scientific">Dreissena polymorpha</name>
    <name type="common">Zebra mussel</name>
    <name type="synonym">Mytilus polymorpha</name>
    <dbReference type="NCBI Taxonomy" id="45954"/>
    <lineage>
        <taxon>Eukaryota</taxon>
        <taxon>Metazoa</taxon>
        <taxon>Spiralia</taxon>
        <taxon>Lophotrochozoa</taxon>
        <taxon>Mollusca</taxon>
        <taxon>Bivalvia</taxon>
        <taxon>Autobranchia</taxon>
        <taxon>Heteroconchia</taxon>
        <taxon>Euheterodonta</taxon>
        <taxon>Imparidentia</taxon>
        <taxon>Neoheterodontei</taxon>
        <taxon>Myida</taxon>
        <taxon>Dreissenoidea</taxon>
        <taxon>Dreissenidae</taxon>
        <taxon>Dreissena</taxon>
    </lineage>
</organism>
<dbReference type="Proteomes" id="UP000828390">
    <property type="component" value="Unassembled WGS sequence"/>
</dbReference>
<reference evidence="1" key="1">
    <citation type="journal article" date="2019" name="bioRxiv">
        <title>The Genome of the Zebra Mussel, Dreissena polymorpha: A Resource for Invasive Species Research.</title>
        <authorList>
            <person name="McCartney M.A."/>
            <person name="Auch B."/>
            <person name="Kono T."/>
            <person name="Mallez S."/>
            <person name="Zhang Y."/>
            <person name="Obille A."/>
            <person name="Becker A."/>
            <person name="Abrahante J.E."/>
            <person name="Garbe J."/>
            <person name="Badalamenti J.P."/>
            <person name="Herman A."/>
            <person name="Mangelson H."/>
            <person name="Liachko I."/>
            <person name="Sullivan S."/>
            <person name="Sone E.D."/>
            <person name="Koren S."/>
            <person name="Silverstein K.A.T."/>
            <person name="Beckman K.B."/>
            <person name="Gohl D.M."/>
        </authorList>
    </citation>
    <scope>NUCLEOTIDE SEQUENCE</scope>
    <source>
        <strain evidence="1">Duluth1</strain>
        <tissue evidence="1">Whole animal</tissue>
    </source>
</reference>
<gene>
    <name evidence="1" type="ORF">DPMN_148480</name>
</gene>
<protein>
    <submittedName>
        <fullName evidence="1">Uncharacterized protein</fullName>
    </submittedName>
</protein>
<evidence type="ECO:0000313" key="1">
    <source>
        <dbReference type="EMBL" id="KAH3794939.1"/>
    </source>
</evidence>
<dbReference type="InterPro" id="IPR036249">
    <property type="entry name" value="Thioredoxin-like_sf"/>
</dbReference>
<sequence length="70" mass="7811">MNNYNARLLFIIQNHYTPLILQDVADFGGATKFNFPIIADPKRELAVQLGMLDPDERTAAGLPLTCRAVH</sequence>
<dbReference type="Gene3D" id="3.40.30.10">
    <property type="entry name" value="Glutaredoxin"/>
    <property type="match status" value="1"/>
</dbReference>
<dbReference type="SUPFAM" id="SSF52833">
    <property type="entry name" value="Thioredoxin-like"/>
    <property type="match status" value="1"/>
</dbReference>
<accession>A0A9D4FBY7</accession>
<comment type="caution">
    <text evidence="1">The sequence shown here is derived from an EMBL/GenBank/DDBJ whole genome shotgun (WGS) entry which is preliminary data.</text>
</comment>
<name>A0A9D4FBY7_DREPO</name>
<dbReference type="AlphaFoldDB" id="A0A9D4FBY7"/>
<proteinExistence type="predicted"/>